<dbReference type="SMART" id="SM00256">
    <property type="entry name" value="FBOX"/>
    <property type="match status" value="1"/>
</dbReference>
<organism evidence="3 4">
    <name type="scientific">Desmophyllum pertusum</name>
    <dbReference type="NCBI Taxonomy" id="174260"/>
    <lineage>
        <taxon>Eukaryota</taxon>
        <taxon>Metazoa</taxon>
        <taxon>Cnidaria</taxon>
        <taxon>Anthozoa</taxon>
        <taxon>Hexacorallia</taxon>
        <taxon>Scleractinia</taxon>
        <taxon>Caryophylliina</taxon>
        <taxon>Caryophylliidae</taxon>
        <taxon>Desmophyllum</taxon>
    </lineage>
</organism>
<dbReference type="InterPro" id="IPR036047">
    <property type="entry name" value="F-box-like_dom_sf"/>
</dbReference>
<dbReference type="AlphaFoldDB" id="A0A9W9Z782"/>
<dbReference type="SUPFAM" id="SSF81383">
    <property type="entry name" value="F-box domain"/>
    <property type="match status" value="1"/>
</dbReference>
<dbReference type="InterPro" id="IPR001810">
    <property type="entry name" value="F-box_dom"/>
</dbReference>
<dbReference type="EMBL" id="MU826396">
    <property type="protein sequence ID" value="KAJ7376533.1"/>
    <property type="molecule type" value="Genomic_DNA"/>
</dbReference>
<dbReference type="GO" id="GO:0019901">
    <property type="term" value="F:protein kinase binding"/>
    <property type="evidence" value="ECO:0007669"/>
    <property type="project" value="InterPro"/>
</dbReference>
<feature type="compositionally biased region" description="Low complexity" evidence="1">
    <location>
        <begin position="157"/>
        <end position="172"/>
    </location>
</feature>
<dbReference type="InterPro" id="IPR047118">
    <property type="entry name" value="Fbxo7"/>
</dbReference>
<sequence>MRAALGLPQLCGLMAVPAEVKLMILGSLSVQCILNVSCTCRELRSLSSDSTLWQHLVFRDFGTRAKEQSRSWKMTYVQLYEQKKNQERLRMQVIVPPLELFPPYHGLGSQPFRGNTFPPGIIGGQSDLFPNLPFMPGGINPTHGIRPGPGLPRPRFDPFGPLPDINQMPGPSRRGRRSDPSRNFPPGFL</sequence>
<reference evidence="3" key="1">
    <citation type="submission" date="2023-01" db="EMBL/GenBank/DDBJ databases">
        <title>Genome assembly of the deep-sea coral Lophelia pertusa.</title>
        <authorList>
            <person name="Herrera S."/>
            <person name="Cordes E."/>
        </authorList>
    </citation>
    <scope>NUCLEOTIDE SEQUENCE</scope>
    <source>
        <strain evidence="3">USNM1676648</strain>
        <tissue evidence="3">Polyp</tissue>
    </source>
</reference>
<feature type="domain" description="F-box" evidence="2">
    <location>
        <begin position="10"/>
        <end position="56"/>
    </location>
</feature>
<keyword evidence="4" id="KW-1185">Reference proteome</keyword>
<evidence type="ECO:0000256" key="1">
    <source>
        <dbReference type="SAM" id="MobiDB-lite"/>
    </source>
</evidence>
<dbReference type="PANTHER" id="PTHR15537:SF2">
    <property type="entry name" value="F-BOX ONLY PROTEIN 7"/>
    <property type="match status" value="1"/>
</dbReference>
<dbReference type="PROSITE" id="PS50181">
    <property type="entry name" value="FBOX"/>
    <property type="match status" value="1"/>
</dbReference>
<dbReference type="Pfam" id="PF12937">
    <property type="entry name" value="F-box-like"/>
    <property type="match status" value="1"/>
</dbReference>
<evidence type="ECO:0000313" key="3">
    <source>
        <dbReference type="EMBL" id="KAJ7376533.1"/>
    </source>
</evidence>
<dbReference type="PANTHER" id="PTHR15537">
    <property type="entry name" value="F-BOX ONLY PROTEIN 7"/>
    <property type="match status" value="1"/>
</dbReference>
<dbReference type="Gene3D" id="1.20.1280.50">
    <property type="match status" value="1"/>
</dbReference>
<evidence type="ECO:0000259" key="2">
    <source>
        <dbReference type="PROSITE" id="PS50181"/>
    </source>
</evidence>
<gene>
    <name evidence="3" type="primary">FBXO7_2</name>
    <name evidence="3" type="ORF">OS493_033989</name>
</gene>
<dbReference type="Proteomes" id="UP001163046">
    <property type="component" value="Unassembled WGS sequence"/>
</dbReference>
<comment type="caution">
    <text evidence="3">The sequence shown here is derived from an EMBL/GenBank/DDBJ whole genome shotgun (WGS) entry which is preliminary data.</text>
</comment>
<dbReference type="CDD" id="cd22087">
    <property type="entry name" value="F-box_FBXO7"/>
    <property type="match status" value="1"/>
</dbReference>
<evidence type="ECO:0000313" key="4">
    <source>
        <dbReference type="Proteomes" id="UP001163046"/>
    </source>
</evidence>
<name>A0A9W9Z782_9CNID</name>
<dbReference type="GO" id="GO:1903599">
    <property type="term" value="P:positive regulation of autophagy of mitochondrion"/>
    <property type="evidence" value="ECO:0007669"/>
    <property type="project" value="TreeGrafter"/>
</dbReference>
<dbReference type="OrthoDB" id="101791at2759"/>
<feature type="region of interest" description="Disordered" evidence="1">
    <location>
        <begin position="139"/>
        <end position="189"/>
    </location>
</feature>
<protein>
    <submittedName>
        <fullName evidence="3">F-box only protein 7</fullName>
    </submittedName>
</protein>
<proteinExistence type="predicted"/>
<accession>A0A9W9Z782</accession>